<dbReference type="Proteomes" id="UP000488956">
    <property type="component" value="Unassembled WGS sequence"/>
</dbReference>
<dbReference type="Proteomes" id="UP000437068">
    <property type="component" value="Unassembled WGS sequence"/>
</dbReference>
<evidence type="ECO:0000313" key="6">
    <source>
        <dbReference type="EMBL" id="KAE9168727.1"/>
    </source>
</evidence>
<feature type="region of interest" description="Disordered" evidence="1">
    <location>
        <begin position="110"/>
        <end position="133"/>
    </location>
</feature>
<evidence type="ECO:0000313" key="14">
    <source>
        <dbReference type="Proteomes" id="UP000440367"/>
    </source>
</evidence>
<evidence type="ECO:0000313" key="5">
    <source>
        <dbReference type="EMBL" id="KAE9105400.1"/>
    </source>
</evidence>
<keyword evidence="12" id="KW-1185">Reference proteome</keyword>
<evidence type="ECO:0000313" key="9">
    <source>
        <dbReference type="EMBL" id="KAE9273033.1"/>
    </source>
</evidence>
<evidence type="ECO:0000313" key="8">
    <source>
        <dbReference type="EMBL" id="KAE9174987.1"/>
    </source>
</evidence>
<dbReference type="Proteomes" id="UP000433483">
    <property type="component" value="Unassembled WGS sequence"/>
</dbReference>
<dbReference type="Proteomes" id="UP000441208">
    <property type="component" value="Unassembled WGS sequence"/>
</dbReference>
<dbReference type="PANTHER" id="PTHR33266">
    <property type="entry name" value="CHROMOSOME 15, WHOLE GENOME SHOTGUN SEQUENCE"/>
    <property type="match status" value="1"/>
</dbReference>
<evidence type="ECO:0000313" key="2">
    <source>
        <dbReference type="EMBL" id="KAE8939312.1"/>
    </source>
</evidence>
<evidence type="ECO:0000313" key="10">
    <source>
        <dbReference type="EMBL" id="KAE9286431.1"/>
    </source>
</evidence>
<evidence type="ECO:0000313" key="7">
    <source>
        <dbReference type="EMBL" id="KAE9172840.1"/>
    </source>
</evidence>
<evidence type="ECO:0000313" key="12">
    <source>
        <dbReference type="Proteomes" id="UP000433483"/>
    </source>
</evidence>
<dbReference type="Proteomes" id="UP000429523">
    <property type="component" value="Unassembled WGS sequence"/>
</dbReference>
<dbReference type="Proteomes" id="UP000486351">
    <property type="component" value="Unassembled WGS sequence"/>
</dbReference>
<evidence type="ECO:0000256" key="1">
    <source>
        <dbReference type="SAM" id="MobiDB-lite"/>
    </source>
</evidence>
<dbReference type="Gene3D" id="1.10.510.10">
    <property type="entry name" value="Transferase(Phosphotransferase) domain 1"/>
    <property type="match status" value="1"/>
</dbReference>
<dbReference type="EMBL" id="QXGF01000498">
    <property type="protein sequence ID" value="KAE8939312.1"/>
    <property type="molecule type" value="Genomic_DNA"/>
</dbReference>
<dbReference type="AlphaFoldDB" id="A0A6A3QKC4"/>
<dbReference type="EMBL" id="QXGC01003830">
    <property type="protein sequence ID" value="KAE9172840.1"/>
    <property type="molecule type" value="Genomic_DNA"/>
</dbReference>
<evidence type="ECO:0000313" key="11">
    <source>
        <dbReference type="Proteomes" id="UP000429523"/>
    </source>
</evidence>
<protein>
    <recommendedName>
        <fullName evidence="20">Protein kinase domain-containing protein</fullName>
    </recommendedName>
</protein>
<sequence>MGQHYGEKADVFSLGVVISELDTHELPYAHAKESGSGGRSLPDTAVLQMVSLGKLRVRFSAFMNPDEVPQVLLLQSLQVDLIEGSQLDDLEKIPVICAVLLMRAPVKKKMAGSSERESPEMEGMAQALAASGGAESSLADQSSAFTVEESADDTLAPVGEVSLARAEGDDAVQSVAQEDVEMKRAKSAADLLEDDDEKMEEAETTTLEDESYAKKASQAVWKVIKSLAPGGTKRADLDVDDRTLLELHGNWNTVLLVFKLNDLLSKAYKGVDAQIWLDHGLEIFSSVKEALIQPTKAEMDRRKQLATAFTGTYSGSAHDEFQKYLTRCCELYRANPSVYLAPYVAITQSSGFGKSRVLFELAKKCANDVKTTRLLYVSARNVAGSTGFPVATPELCKFLFGRATEPGIASRLLWAFNYACEHWGTVQEEWLEVFSAEGDRVDKELTSNLKGWKPPTELHIVEFRRLWSPQPSL</sequence>
<dbReference type="EMBL" id="QXGD01003723">
    <property type="protein sequence ID" value="KAE9174987.1"/>
    <property type="molecule type" value="Genomic_DNA"/>
</dbReference>
<dbReference type="EMBL" id="QXFZ01003748">
    <property type="protein sequence ID" value="KAE9067282.1"/>
    <property type="molecule type" value="Genomic_DNA"/>
</dbReference>
<dbReference type="SUPFAM" id="SSF56112">
    <property type="entry name" value="Protein kinase-like (PK-like)"/>
    <property type="match status" value="1"/>
</dbReference>
<dbReference type="Proteomes" id="UP000476176">
    <property type="component" value="Unassembled WGS sequence"/>
</dbReference>
<dbReference type="OrthoDB" id="98411at2759"/>
<comment type="caution">
    <text evidence="4">The sequence shown here is derived from an EMBL/GenBank/DDBJ whole genome shotgun (WGS) entry which is preliminary data.</text>
</comment>
<dbReference type="Proteomes" id="UP000440367">
    <property type="component" value="Unassembled WGS sequence"/>
</dbReference>
<organism evidence="4 15">
    <name type="scientific">Phytophthora fragariae</name>
    <dbReference type="NCBI Taxonomy" id="53985"/>
    <lineage>
        <taxon>Eukaryota</taxon>
        <taxon>Sar</taxon>
        <taxon>Stramenopiles</taxon>
        <taxon>Oomycota</taxon>
        <taxon>Peronosporomycetes</taxon>
        <taxon>Peronosporales</taxon>
        <taxon>Peronosporaceae</taxon>
        <taxon>Phytophthora</taxon>
    </lineage>
</organism>
<dbReference type="PANTHER" id="PTHR33266:SF1">
    <property type="entry name" value="F-BOX DOMAIN-CONTAINING PROTEIN"/>
    <property type="match status" value="1"/>
</dbReference>
<dbReference type="EMBL" id="QXGB01003837">
    <property type="protein sequence ID" value="KAE9168727.1"/>
    <property type="molecule type" value="Genomic_DNA"/>
</dbReference>
<dbReference type="EMBL" id="QXGE01003850">
    <property type="protein sequence ID" value="KAE9273033.1"/>
    <property type="molecule type" value="Genomic_DNA"/>
</dbReference>
<feature type="region of interest" description="Disordered" evidence="1">
    <location>
        <begin position="166"/>
        <end position="198"/>
    </location>
</feature>
<dbReference type="EMBL" id="QXGA01003891">
    <property type="protein sequence ID" value="KAE9078248.1"/>
    <property type="molecule type" value="Genomic_DNA"/>
</dbReference>
<dbReference type="EMBL" id="QXFX01000751">
    <property type="protein sequence ID" value="KAE9105400.1"/>
    <property type="molecule type" value="Genomic_DNA"/>
</dbReference>
<name>A0A6A3QKC4_9STRA</name>
<evidence type="ECO:0000313" key="16">
    <source>
        <dbReference type="Proteomes" id="UP000441208"/>
    </source>
</evidence>
<gene>
    <name evidence="9" type="ORF">PF001_g27685</name>
    <name evidence="8" type="ORF">PF002_g28899</name>
    <name evidence="7" type="ORF">PF004_g27154</name>
    <name evidence="6" type="ORF">PF005_g28257</name>
    <name evidence="4" type="ORF">PF006_g27756</name>
    <name evidence="3" type="ORF">PF007_g28135</name>
    <name evidence="10" type="ORF">PF008_g26665</name>
    <name evidence="2" type="ORF">PF009_g10841</name>
    <name evidence="5" type="ORF">PF010_g13036</name>
</gene>
<evidence type="ECO:0000313" key="17">
    <source>
        <dbReference type="Proteomes" id="UP000476176"/>
    </source>
</evidence>
<proteinExistence type="predicted"/>
<evidence type="ECO:0000313" key="18">
    <source>
        <dbReference type="Proteomes" id="UP000486351"/>
    </source>
</evidence>
<accession>A0A6A3QKC4</accession>
<reference evidence="11 12" key="1">
    <citation type="submission" date="2018-08" db="EMBL/GenBank/DDBJ databases">
        <title>Genomic investigation of the strawberry pathogen Phytophthora fragariae indicates pathogenicity is determined by transcriptional variation in three key races.</title>
        <authorList>
            <person name="Adams T.M."/>
            <person name="Armitage A.D."/>
            <person name="Sobczyk M.K."/>
            <person name="Bates H.J."/>
            <person name="Dunwell J.M."/>
            <person name="Nellist C.F."/>
            <person name="Harrison R.J."/>
        </authorList>
    </citation>
    <scope>NUCLEOTIDE SEQUENCE [LARGE SCALE GENOMIC DNA]</scope>
    <source>
        <strain evidence="9 13">A4</strain>
        <strain evidence="8 14">BC-1</strain>
        <strain evidence="7 17">BC-23</strain>
        <strain evidence="6 12">NOV-27</strain>
        <strain evidence="4 15">NOV-5</strain>
        <strain evidence="3 16">NOV-71</strain>
        <strain evidence="10 18">NOV-77</strain>
        <strain evidence="2 11">NOV-9</strain>
        <strain evidence="5 19">ONT-3</strain>
    </source>
</reference>
<evidence type="ECO:0008006" key="20">
    <source>
        <dbReference type="Google" id="ProtNLM"/>
    </source>
</evidence>
<dbReference type="InterPro" id="IPR011009">
    <property type="entry name" value="Kinase-like_dom_sf"/>
</dbReference>
<dbReference type="Proteomes" id="UP000440732">
    <property type="component" value="Unassembled WGS sequence"/>
</dbReference>
<evidence type="ECO:0000313" key="15">
    <source>
        <dbReference type="Proteomes" id="UP000440732"/>
    </source>
</evidence>
<evidence type="ECO:0000313" key="19">
    <source>
        <dbReference type="Proteomes" id="UP000488956"/>
    </source>
</evidence>
<dbReference type="EMBL" id="QXFY01003310">
    <property type="protein sequence ID" value="KAE9286431.1"/>
    <property type="molecule type" value="Genomic_DNA"/>
</dbReference>
<evidence type="ECO:0000313" key="13">
    <source>
        <dbReference type="Proteomes" id="UP000437068"/>
    </source>
</evidence>
<evidence type="ECO:0000313" key="4">
    <source>
        <dbReference type="EMBL" id="KAE9078248.1"/>
    </source>
</evidence>
<evidence type="ECO:0000313" key="3">
    <source>
        <dbReference type="EMBL" id="KAE9067282.1"/>
    </source>
</evidence>